<dbReference type="Pfam" id="PF01694">
    <property type="entry name" value="Rhomboid"/>
    <property type="match status" value="1"/>
</dbReference>
<dbReference type="EMBL" id="WJJP01000723">
    <property type="protein sequence ID" value="MBD3327336.1"/>
    <property type="molecule type" value="Genomic_DNA"/>
</dbReference>
<evidence type="ECO:0000313" key="10">
    <source>
        <dbReference type="Proteomes" id="UP000649604"/>
    </source>
</evidence>
<accession>A0A9D5K0F9</accession>
<keyword evidence="9" id="KW-0645">Protease</keyword>
<evidence type="ECO:0000256" key="1">
    <source>
        <dbReference type="ARBA" id="ARBA00004141"/>
    </source>
</evidence>
<evidence type="ECO:0000256" key="5">
    <source>
        <dbReference type="ARBA" id="ARBA00022989"/>
    </source>
</evidence>
<feature type="transmembrane region" description="Helical" evidence="7">
    <location>
        <begin position="129"/>
        <end position="149"/>
    </location>
</feature>
<evidence type="ECO:0000259" key="8">
    <source>
        <dbReference type="Pfam" id="PF01694"/>
    </source>
</evidence>
<feature type="transmembrane region" description="Helical" evidence="7">
    <location>
        <begin position="155"/>
        <end position="175"/>
    </location>
</feature>
<feature type="transmembrane region" description="Helical" evidence="7">
    <location>
        <begin position="95"/>
        <end position="117"/>
    </location>
</feature>
<dbReference type="PANTHER" id="PTHR43731:SF14">
    <property type="entry name" value="PRESENILIN-ASSOCIATED RHOMBOID-LIKE PROTEIN, MITOCHONDRIAL"/>
    <property type="match status" value="1"/>
</dbReference>
<dbReference type="Proteomes" id="UP000649604">
    <property type="component" value="Unassembled WGS sequence"/>
</dbReference>
<dbReference type="SUPFAM" id="SSF48452">
    <property type="entry name" value="TPR-like"/>
    <property type="match status" value="1"/>
</dbReference>
<comment type="subcellular location">
    <subcellularLocation>
        <location evidence="1">Membrane</location>
        <topology evidence="1">Multi-pass membrane protein</topology>
    </subcellularLocation>
</comment>
<evidence type="ECO:0000256" key="2">
    <source>
        <dbReference type="ARBA" id="ARBA00009045"/>
    </source>
</evidence>
<feature type="transmembrane region" description="Helical" evidence="7">
    <location>
        <begin position="222"/>
        <end position="241"/>
    </location>
</feature>
<dbReference type="GO" id="GO:0006508">
    <property type="term" value="P:proteolysis"/>
    <property type="evidence" value="ECO:0007669"/>
    <property type="project" value="UniProtKB-KW"/>
</dbReference>
<dbReference type="Gene3D" id="1.20.1540.10">
    <property type="entry name" value="Rhomboid-like"/>
    <property type="match status" value="1"/>
</dbReference>
<dbReference type="Gene3D" id="1.25.40.10">
    <property type="entry name" value="Tetratricopeptide repeat domain"/>
    <property type="match status" value="1"/>
</dbReference>
<dbReference type="GO" id="GO:0004252">
    <property type="term" value="F:serine-type endopeptidase activity"/>
    <property type="evidence" value="ECO:0007669"/>
    <property type="project" value="InterPro"/>
</dbReference>
<dbReference type="InterPro" id="IPR050925">
    <property type="entry name" value="Rhomboid_protease_S54"/>
</dbReference>
<dbReference type="InterPro" id="IPR035952">
    <property type="entry name" value="Rhomboid-like_sf"/>
</dbReference>
<comment type="similarity">
    <text evidence="2">Belongs to the peptidase S54 family.</text>
</comment>
<dbReference type="AlphaFoldDB" id="A0A9D5K0F9"/>
<feature type="transmembrane region" description="Helical" evidence="7">
    <location>
        <begin position="64"/>
        <end position="83"/>
    </location>
</feature>
<dbReference type="InterPro" id="IPR011990">
    <property type="entry name" value="TPR-like_helical_dom_sf"/>
</dbReference>
<evidence type="ECO:0000256" key="6">
    <source>
        <dbReference type="ARBA" id="ARBA00023136"/>
    </source>
</evidence>
<dbReference type="InterPro" id="IPR022764">
    <property type="entry name" value="Peptidase_S54_rhomboid_dom"/>
</dbReference>
<evidence type="ECO:0000313" key="9">
    <source>
        <dbReference type="EMBL" id="MBD3327336.1"/>
    </source>
</evidence>
<feature type="domain" description="Peptidase S54 rhomboid" evidence="8">
    <location>
        <begin position="91"/>
        <end position="240"/>
    </location>
</feature>
<evidence type="ECO:0000256" key="7">
    <source>
        <dbReference type="SAM" id="Phobius"/>
    </source>
</evidence>
<comment type="caution">
    <text evidence="9">The sequence shown here is derived from an EMBL/GenBank/DDBJ whole genome shotgun (WGS) entry which is preliminary data.</text>
</comment>
<keyword evidence="5 7" id="KW-1133">Transmembrane helix</keyword>
<keyword evidence="3 7" id="KW-0812">Transmembrane</keyword>
<evidence type="ECO:0000256" key="4">
    <source>
        <dbReference type="ARBA" id="ARBA00022801"/>
    </source>
</evidence>
<dbReference type="GO" id="GO:0016020">
    <property type="term" value="C:membrane"/>
    <property type="evidence" value="ECO:0007669"/>
    <property type="project" value="UniProtKB-SubCell"/>
</dbReference>
<evidence type="ECO:0000256" key="3">
    <source>
        <dbReference type="ARBA" id="ARBA00022692"/>
    </source>
</evidence>
<dbReference type="SUPFAM" id="SSF144091">
    <property type="entry name" value="Rhomboid-like"/>
    <property type="match status" value="1"/>
</dbReference>
<name>A0A9D5K0F9_9BACT</name>
<reference evidence="9" key="1">
    <citation type="submission" date="2019-11" db="EMBL/GenBank/DDBJ databases">
        <title>Microbial mats filling the niche in hypersaline microbial mats.</title>
        <authorList>
            <person name="Wong H.L."/>
            <person name="Macleod F.I."/>
            <person name="White R.A. III"/>
            <person name="Burns B.P."/>
        </authorList>
    </citation>
    <scope>NUCLEOTIDE SEQUENCE</scope>
    <source>
        <strain evidence="9">Rbin_158</strain>
    </source>
</reference>
<proteinExistence type="inferred from homology"/>
<feature type="transmembrane region" description="Helical" evidence="7">
    <location>
        <begin position="182"/>
        <end position="202"/>
    </location>
</feature>
<keyword evidence="6 7" id="KW-0472">Membrane</keyword>
<feature type="transmembrane region" description="Helical" evidence="7">
    <location>
        <begin position="17"/>
        <end position="37"/>
    </location>
</feature>
<protein>
    <submittedName>
        <fullName evidence="9">Rhomboid family intramembrane serine protease</fullName>
    </submittedName>
</protein>
<sequence length="398" mass="44399">MFLPIGDTPNPRNFTPWINWMLIAANVAIFIFISLPLSSRGVNVNDPLLQEYVRYVYPSLRSVFALRQMLSQISSYDIFVFAHGYKPGAPEMLDLLFSLFLHANLLHLAGNMLFLWIYGDNVEYRLGRIGYLITYLITGVIATLVFSLFAGNSMMPLIGASGAISGVLGVYFLLFPRNQIKVFVALFPFFFNVVLLPARLVLGIYVVLDNLLPFLTGAQSGVAYGAHIGGFVSGFLIAWVGEQFTWRWPWSDRFWRLGKGPKKRPTPGASAEPSPLAEVRAALADQAPERAIAAIGNLERQDIADLSPNECVSLAHWLDDTGHPIAATRLLRRCLSNHPQSDDLADVYLVLGLMRLRQGQPTAAYQYLLSVFDHDPSPETAARARQALAQIDIFRRKR</sequence>
<gene>
    <name evidence="9" type="ORF">GF339_22310</name>
</gene>
<organism evidence="9 10">
    <name type="scientific">candidate division KSB3 bacterium</name>
    <dbReference type="NCBI Taxonomy" id="2044937"/>
    <lineage>
        <taxon>Bacteria</taxon>
        <taxon>candidate division KSB3</taxon>
    </lineage>
</organism>
<keyword evidence="4" id="KW-0378">Hydrolase</keyword>
<dbReference type="PANTHER" id="PTHR43731">
    <property type="entry name" value="RHOMBOID PROTEASE"/>
    <property type="match status" value="1"/>
</dbReference>